<evidence type="ECO:0000256" key="3">
    <source>
        <dbReference type="ARBA" id="ARBA00022679"/>
    </source>
</evidence>
<keyword evidence="4 5" id="KW-0949">S-adenosyl-L-methionine</keyword>
<dbReference type="CDD" id="cd02440">
    <property type="entry name" value="AdoMet_MTases"/>
    <property type="match status" value="1"/>
</dbReference>
<proteinExistence type="inferred from homology"/>
<keyword evidence="2 5" id="KW-0489">Methyltransferase</keyword>
<dbReference type="PANTHER" id="PTHR43861">
    <property type="entry name" value="TRANS-ACONITATE 2-METHYLTRANSFERASE-RELATED"/>
    <property type="match status" value="1"/>
</dbReference>
<evidence type="ECO:0000313" key="7">
    <source>
        <dbReference type="EMBL" id="MEJ8571938.1"/>
    </source>
</evidence>
<dbReference type="NCBIfam" id="NF002463">
    <property type="entry name" value="PRK01683.1"/>
    <property type="match status" value="1"/>
</dbReference>
<dbReference type="Gene3D" id="3.40.50.150">
    <property type="entry name" value="Vaccinia Virus protein VP39"/>
    <property type="match status" value="1"/>
</dbReference>
<dbReference type="AlphaFoldDB" id="A0AAW9RV85"/>
<evidence type="ECO:0000256" key="1">
    <source>
        <dbReference type="ARBA" id="ARBA00022490"/>
    </source>
</evidence>
<keyword evidence="3 5" id="KW-0808">Transferase</keyword>
<evidence type="ECO:0000313" key="8">
    <source>
        <dbReference type="Proteomes" id="UP001378188"/>
    </source>
</evidence>
<reference evidence="7 8" key="1">
    <citation type="submission" date="2024-02" db="EMBL/GenBank/DDBJ databases">
        <title>Genome analysis and characterization of Microbaculum marinisediminis sp. nov., isolated from marine sediment.</title>
        <authorList>
            <person name="Du Z.-J."/>
            <person name="Ye Y.-Q."/>
            <person name="Zhang Z.-R."/>
            <person name="Yuan S.-M."/>
            <person name="Zhang X.-Y."/>
        </authorList>
    </citation>
    <scope>NUCLEOTIDE SEQUENCE [LARGE SCALE GENOMIC DNA]</scope>
    <source>
        <strain evidence="7 8">SDUM1044001</strain>
    </source>
</reference>
<dbReference type="GO" id="GO:0030798">
    <property type="term" value="F:trans-aconitate 2-methyltransferase activity"/>
    <property type="evidence" value="ECO:0007669"/>
    <property type="project" value="UniProtKB-UniRule"/>
</dbReference>
<dbReference type="PANTHER" id="PTHR43861:SF1">
    <property type="entry name" value="TRANS-ACONITATE 2-METHYLTRANSFERASE"/>
    <property type="match status" value="1"/>
</dbReference>
<sequence>MPSWSPSQYLKFEDQRTRPAAELVARVPLEAAKKIVDIGCGPGNSTELLVNRWADAAVSGFDTSDDMLEAARRRLPGCRFFTADVAGWSPDGDEDLLYSNAVFQWVPGHLDVLERLLAALKPGAVLAVQMPDNLGEPSHVAMAETAADGPWADRLEAAGLARDPLPGKEVYYDRLAPWSASFDIWHTIYTHPLDGAAAIVEWVKGTGLRPYVDPLDEGDRQAFLAAYESRIAAAYPVRSDGKALLWFPRLFLVAVRNGRVAPTGP</sequence>
<dbReference type="GO" id="GO:0005737">
    <property type="term" value="C:cytoplasm"/>
    <property type="evidence" value="ECO:0007669"/>
    <property type="project" value="UniProtKB-SubCell"/>
</dbReference>
<name>A0AAW9RV85_9HYPH</name>
<dbReference type="InterPro" id="IPR041698">
    <property type="entry name" value="Methyltransf_25"/>
</dbReference>
<dbReference type="Proteomes" id="UP001378188">
    <property type="component" value="Unassembled WGS sequence"/>
</dbReference>
<comment type="caution">
    <text evidence="7">The sequence shown here is derived from an EMBL/GenBank/DDBJ whole genome shotgun (WGS) entry which is preliminary data.</text>
</comment>
<dbReference type="SUPFAM" id="SSF53335">
    <property type="entry name" value="S-adenosyl-L-methionine-dependent methyltransferases"/>
    <property type="match status" value="1"/>
</dbReference>
<dbReference type="GO" id="GO:0032259">
    <property type="term" value="P:methylation"/>
    <property type="evidence" value="ECO:0007669"/>
    <property type="project" value="UniProtKB-KW"/>
</dbReference>
<dbReference type="EMBL" id="JAZHOF010000004">
    <property type="protein sequence ID" value="MEJ8571938.1"/>
    <property type="molecule type" value="Genomic_DNA"/>
</dbReference>
<dbReference type="HAMAP" id="MF_00560">
    <property type="entry name" value="Tran_acon_Me_trans"/>
    <property type="match status" value="1"/>
</dbReference>
<organism evidence="7 8">
    <name type="scientific">Microbaculum marinum</name>
    <dbReference type="NCBI Taxonomy" id="1764581"/>
    <lineage>
        <taxon>Bacteria</taxon>
        <taxon>Pseudomonadati</taxon>
        <taxon>Pseudomonadota</taxon>
        <taxon>Alphaproteobacteria</taxon>
        <taxon>Hyphomicrobiales</taxon>
        <taxon>Tepidamorphaceae</taxon>
        <taxon>Microbaculum</taxon>
    </lineage>
</organism>
<feature type="domain" description="Methyltransferase" evidence="6">
    <location>
        <begin position="35"/>
        <end position="123"/>
    </location>
</feature>
<evidence type="ECO:0000259" key="6">
    <source>
        <dbReference type="Pfam" id="PF13649"/>
    </source>
</evidence>
<comment type="subcellular location">
    <subcellularLocation>
        <location evidence="5">Cytoplasm</location>
    </subcellularLocation>
</comment>
<dbReference type="Pfam" id="PF13649">
    <property type="entry name" value="Methyltransf_25"/>
    <property type="match status" value="1"/>
</dbReference>
<evidence type="ECO:0000256" key="4">
    <source>
        <dbReference type="ARBA" id="ARBA00022691"/>
    </source>
</evidence>
<accession>A0AAW9RV85</accession>
<dbReference type="InterPro" id="IPR023149">
    <property type="entry name" value="Trans_acon_MeTrfase_C"/>
</dbReference>
<evidence type="ECO:0000256" key="5">
    <source>
        <dbReference type="HAMAP-Rule" id="MF_00560"/>
    </source>
</evidence>
<keyword evidence="1 5" id="KW-0963">Cytoplasm</keyword>
<gene>
    <name evidence="5 7" type="primary">tam</name>
    <name evidence="7" type="ORF">V3328_10670</name>
</gene>
<keyword evidence="8" id="KW-1185">Reference proteome</keyword>
<comment type="similarity">
    <text evidence="5">Belongs to the methyltransferase superfamily. Tam family.</text>
</comment>
<protein>
    <recommendedName>
        <fullName evidence="5">Trans-aconitate 2-methyltransferase</fullName>
        <ecNumber evidence="5">2.1.1.144</ecNumber>
    </recommendedName>
</protein>
<dbReference type="InterPro" id="IPR023506">
    <property type="entry name" value="Trans-aconitate_MeTrfase"/>
</dbReference>
<comment type="catalytic activity">
    <reaction evidence="5">
        <text>trans-aconitate + S-adenosyl-L-methionine = (E)-3-(methoxycarbonyl)pent-2-enedioate + S-adenosyl-L-homocysteine</text>
        <dbReference type="Rhea" id="RHEA:14969"/>
        <dbReference type="ChEBI" id="CHEBI:15708"/>
        <dbReference type="ChEBI" id="CHEBI:57470"/>
        <dbReference type="ChEBI" id="CHEBI:57856"/>
        <dbReference type="ChEBI" id="CHEBI:59789"/>
        <dbReference type="EC" id="2.1.1.144"/>
    </reaction>
</comment>
<dbReference type="Gene3D" id="1.10.150.290">
    <property type="entry name" value="S-adenosyl-L-methionine-dependent methyltransferases"/>
    <property type="match status" value="1"/>
</dbReference>
<comment type="function">
    <text evidence="5">Catalyzes the S-adenosylmethionine monomethyl esterification of trans-aconitate.</text>
</comment>
<dbReference type="RefSeq" id="WP_340329638.1">
    <property type="nucleotide sequence ID" value="NZ_JAZHOF010000004.1"/>
</dbReference>
<dbReference type="InterPro" id="IPR029063">
    <property type="entry name" value="SAM-dependent_MTases_sf"/>
</dbReference>
<dbReference type="EC" id="2.1.1.144" evidence="5"/>
<evidence type="ECO:0000256" key="2">
    <source>
        <dbReference type="ARBA" id="ARBA00022603"/>
    </source>
</evidence>